<name>N1PGP0_DOTSN</name>
<dbReference type="AlphaFoldDB" id="N1PGP0"/>
<dbReference type="PRINTS" id="PR00069">
    <property type="entry name" value="ALDKETRDTASE"/>
</dbReference>
<dbReference type="SUPFAM" id="SSF51430">
    <property type="entry name" value="NAD(P)-linked oxidoreductase"/>
    <property type="match status" value="1"/>
</dbReference>
<dbReference type="Gene3D" id="3.20.20.100">
    <property type="entry name" value="NADP-dependent oxidoreductase domain"/>
    <property type="match status" value="1"/>
</dbReference>
<dbReference type="OrthoDB" id="3650858at2759"/>
<dbReference type="EMBL" id="KB446542">
    <property type="protein sequence ID" value="EME41289.1"/>
    <property type="molecule type" value="Genomic_DNA"/>
</dbReference>
<reference evidence="1 2" key="2">
    <citation type="journal article" date="2012" name="PLoS Pathog.">
        <title>Diverse lifestyles and strategies of plant pathogenesis encoded in the genomes of eighteen Dothideomycetes fungi.</title>
        <authorList>
            <person name="Ohm R.A."/>
            <person name="Feau N."/>
            <person name="Henrissat B."/>
            <person name="Schoch C.L."/>
            <person name="Horwitz B.A."/>
            <person name="Barry K.W."/>
            <person name="Condon B.J."/>
            <person name="Copeland A.C."/>
            <person name="Dhillon B."/>
            <person name="Glaser F."/>
            <person name="Hesse C.N."/>
            <person name="Kosti I."/>
            <person name="LaButti K."/>
            <person name="Lindquist E.A."/>
            <person name="Lucas S."/>
            <person name="Salamov A.A."/>
            <person name="Bradshaw R.E."/>
            <person name="Ciuffetti L."/>
            <person name="Hamelin R.C."/>
            <person name="Kema G.H.J."/>
            <person name="Lawrence C."/>
            <person name="Scott J.A."/>
            <person name="Spatafora J.W."/>
            <person name="Turgeon B.G."/>
            <person name="de Wit P.J.G.M."/>
            <person name="Zhong S."/>
            <person name="Goodwin S.B."/>
            <person name="Grigoriev I.V."/>
        </authorList>
    </citation>
    <scope>NUCLEOTIDE SEQUENCE [LARGE SCALE GENOMIC DNA]</scope>
    <source>
        <strain evidence="2">NZE10 / CBS 128990</strain>
    </source>
</reference>
<accession>N1PGP0</accession>
<dbReference type="GO" id="GO:0016491">
    <property type="term" value="F:oxidoreductase activity"/>
    <property type="evidence" value="ECO:0007669"/>
    <property type="project" value="InterPro"/>
</dbReference>
<reference evidence="2" key="1">
    <citation type="journal article" date="2012" name="PLoS Genet.">
        <title>The genomes of the fungal plant pathogens Cladosporium fulvum and Dothistroma septosporum reveal adaptation to different hosts and lifestyles but also signatures of common ancestry.</title>
        <authorList>
            <person name="de Wit P.J.G.M."/>
            <person name="van der Burgt A."/>
            <person name="Oekmen B."/>
            <person name="Stergiopoulos I."/>
            <person name="Abd-Elsalam K.A."/>
            <person name="Aerts A.L."/>
            <person name="Bahkali A.H."/>
            <person name="Beenen H.G."/>
            <person name="Chettri P."/>
            <person name="Cox M.P."/>
            <person name="Datema E."/>
            <person name="de Vries R.P."/>
            <person name="Dhillon B."/>
            <person name="Ganley A.R."/>
            <person name="Griffiths S.A."/>
            <person name="Guo Y."/>
            <person name="Hamelin R.C."/>
            <person name="Henrissat B."/>
            <person name="Kabir M.S."/>
            <person name="Jashni M.K."/>
            <person name="Kema G."/>
            <person name="Klaubauf S."/>
            <person name="Lapidus A."/>
            <person name="Levasseur A."/>
            <person name="Lindquist E."/>
            <person name="Mehrabi R."/>
            <person name="Ohm R.A."/>
            <person name="Owen T.J."/>
            <person name="Salamov A."/>
            <person name="Schwelm A."/>
            <person name="Schijlen E."/>
            <person name="Sun H."/>
            <person name="van den Burg H.A."/>
            <person name="van Ham R.C.H.J."/>
            <person name="Zhang S."/>
            <person name="Goodwin S.B."/>
            <person name="Grigoriev I.V."/>
            <person name="Collemare J."/>
            <person name="Bradshaw R.E."/>
        </authorList>
    </citation>
    <scope>NUCLEOTIDE SEQUENCE [LARGE SCALE GENOMIC DNA]</scope>
    <source>
        <strain evidence="2">NZE10 / CBS 128990</strain>
    </source>
</reference>
<dbReference type="InterPro" id="IPR036812">
    <property type="entry name" value="NAD(P)_OxRdtase_dom_sf"/>
</dbReference>
<proteinExistence type="predicted"/>
<dbReference type="STRING" id="675120.N1PGP0"/>
<keyword evidence="2" id="KW-1185">Reference proteome</keyword>
<dbReference type="InterPro" id="IPR020471">
    <property type="entry name" value="AKR"/>
</dbReference>
<evidence type="ECO:0000313" key="1">
    <source>
        <dbReference type="EMBL" id="EME41289.1"/>
    </source>
</evidence>
<gene>
    <name evidence="1" type="ORF">DOTSEDRAFT_36709</name>
</gene>
<dbReference type="HOGENOM" id="CLU_455622_0_0_1"/>
<dbReference type="Proteomes" id="UP000016933">
    <property type="component" value="Unassembled WGS sequence"/>
</dbReference>
<sequence length="599" mass="67049">MLSSKFPLTSVDVKQSYVEVDGPNDKLQPWPCPDHDCNYCDEHFRHIDILSSQLACGTTGTLIAVQQRRRSGCSRLVHRHSVEKRSKDKQRELLRRANPDLSAHRDIDAFNFTQANGAQYDWQPSRNPQYRLVSILPYLATEPLASNAALLFALTQYRIKYTLEQWATFDITSFVTHGDILLAAEFNPWCVIMHGSGYGNVVPFEQAATHRDDTVGYPRAHILLEAQPSLMDFLFKMIELAAQKQAALDEIFSRLTVPKKFDAVQLPPEPNRDGQARYSTADDTPVAPLESVSISDSEAVVVHRSKRALEVFKEMFATDVEDSTQSSRNSAGSAVVFGMPESGRIVFHRPHPTPKIDPIMLRAMGKRLRKWFGFGNEGHDLGRGHDTCAGYHVLRTHTLGKHVRCRAHNSLEDFKLDFMDLSLMQHSYTFAGGPTHLPREDASGKIVPGESSHTHTWRAAEKLLTTGKVRAVGITNFSISRGDYSYHGYHRASSPSTRTSPLPPRAFLRLLVRPTTMSADPTLVEQITLVDVGSLYYFLNPCAVCADALNPRAYRQLLFDIRTNSATAALLTHQYANELCIKSPIVSSDGIQAPYTRTL</sequence>
<organism evidence="1 2">
    <name type="scientific">Dothistroma septosporum (strain NZE10 / CBS 128990)</name>
    <name type="common">Red band needle blight fungus</name>
    <name type="synonym">Mycosphaerella pini</name>
    <dbReference type="NCBI Taxonomy" id="675120"/>
    <lineage>
        <taxon>Eukaryota</taxon>
        <taxon>Fungi</taxon>
        <taxon>Dikarya</taxon>
        <taxon>Ascomycota</taxon>
        <taxon>Pezizomycotina</taxon>
        <taxon>Dothideomycetes</taxon>
        <taxon>Dothideomycetidae</taxon>
        <taxon>Mycosphaerellales</taxon>
        <taxon>Mycosphaerellaceae</taxon>
        <taxon>Dothistroma</taxon>
    </lineage>
</organism>
<evidence type="ECO:0000313" key="2">
    <source>
        <dbReference type="Proteomes" id="UP000016933"/>
    </source>
</evidence>
<protein>
    <submittedName>
        <fullName evidence="1">Uncharacterized protein</fullName>
    </submittedName>
</protein>